<comment type="caution">
    <text evidence="1">The sequence shown here is derived from an EMBL/GenBank/DDBJ whole genome shotgun (WGS) entry which is preliminary data.</text>
</comment>
<sequence>MSEIYIEGRFKMPVFNTDEFGYDDEEVKKFDWEDFAKDEFWNSCDDMGELEDKYDITFHKVQPQLTIPKSIADLLDKFIEFVFEDIGHEEWWIQENGLIEWFSKTPNCYIKDAYLAGKALGVDLVKVVADE</sequence>
<dbReference type="Proteomes" id="UP000053058">
    <property type="component" value="Unassembled WGS sequence"/>
</dbReference>
<dbReference type="PATRIC" id="fig|1360.105.peg.1809"/>
<organism evidence="1 2">
    <name type="scientific">Lactococcus lactis subsp. lactis</name>
    <name type="common">Streptococcus lactis</name>
    <dbReference type="NCBI Taxonomy" id="1360"/>
    <lineage>
        <taxon>Bacteria</taxon>
        <taxon>Bacillati</taxon>
        <taxon>Bacillota</taxon>
        <taxon>Bacilli</taxon>
        <taxon>Lactobacillales</taxon>
        <taxon>Streptococcaceae</taxon>
        <taxon>Lactococcus</taxon>
    </lineage>
</organism>
<dbReference type="EMBL" id="LKLN01000034">
    <property type="protein sequence ID" value="KSU06056.1"/>
    <property type="molecule type" value="Genomic_DNA"/>
</dbReference>
<name>A0A0V8CXV5_LACLL</name>
<proteinExistence type="predicted"/>
<gene>
    <name evidence="1" type="ORF">KF282_1306</name>
</gene>
<accession>A0A0V8CXV5</accession>
<evidence type="ECO:0000313" key="1">
    <source>
        <dbReference type="EMBL" id="KSU06056.1"/>
    </source>
</evidence>
<dbReference type="RefSeq" id="WP_058219574.1">
    <property type="nucleotide sequence ID" value="NZ_LKLN01000034.1"/>
</dbReference>
<evidence type="ECO:0000313" key="2">
    <source>
        <dbReference type="Proteomes" id="UP000053058"/>
    </source>
</evidence>
<reference evidence="2" key="1">
    <citation type="submission" date="2015-10" db="EMBL/GenBank/DDBJ databases">
        <title>Draft Genome Sequences of 11 Lactococcus lactis subspecies cremoris strains.</title>
        <authorList>
            <person name="Wels M."/>
            <person name="Backus L."/>
            <person name="Boekhorst J."/>
            <person name="Dijkstra A."/>
            <person name="Beerthuizen M."/>
            <person name="Kelly W."/>
            <person name="Siezen R."/>
            <person name="Bachmann H."/>
            <person name="Van Hijum S."/>
        </authorList>
    </citation>
    <scope>NUCLEOTIDE SEQUENCE [LARGE SCALE GENOMIC DNA]</scope>
    <source>
        <strain evidence="2">KF282</strain>
    </source>
</reference>
<protein>
    <submittedName>
        <fullName evidence="1">Phage protein</fullName>
    </submittedName>
</protein>
<dbReference type="AlphaFoldDB" id="A0A0V8CXV5"/>